<evidence type="ECO:0000313" key="3">
    <source>
        <dbReference type="Proteomes" id="UP000003258"/>
    </source>
</evidence>
<dbReference type="AlphaFoldDB" id="F9GRI8"/>
<dbReference type="InterPro" id="IPR051396">
    <property type="entry name" value="Bact_Antivir_Def_Nuclease"/>
</dbReference>
<proteinExistence type="predicted"/>
<dbReference type="GO" id="GO:0005524">
    <property type="term" value="F:ATP binding"/>
    <property type="evidence" value="ECO:0007669"/>
    <property type="project" value="InterPro"/>
</dbReference>
<dbReference type="CDD" id="cd01026">
    <property type="entry name" value="TOPRIM_OLD"/>
    <property type="match status" value="1"/>
</dbReference>
<dbReference type="InterPro" id="IPR003593">
    <property type="entry name" value="AAA+_ATPase"/>
</dbReference>
<accession>F9GRI8</accession>
<dbReference type="eggNOG" id="COG3593">
    <property type="taxonomic scope" value="Bacteria"/>
</dbReference>
<dbReference type="SUPFAM" id="SSF52540">
    <property type="entry name" value="P-loop containing nucleoside triphosphate hydrolases"/>
    <property type="match status" value="1"/>
</dbReference>
<dbReference type="PANTHER" id="PTHR43581:SF2">
    <property type="entry name" value="EXCINUCLEASE ATPASE SUBUNIT"/>
    <property type="match status" value="1"/>
</dbReference>
<evidence type="ECO:0000313" key="2">
    <source>
        <dbReference type="EMBL" id="EGT73975.1"/>
    </source>
</evidence>
<dbReference type="SMART" id="SM00382">
    <property type="entry name" value="AAA"/>
    <property type="match status" value="1"/>
</dbReference>
<sequence length="618" mass="70065">MSVFSNPNYFEDCYTMFSPINLNLFLDSHEGTIERKIILENPFTVILGANGSGKTHLLKGFKSAFHPDQIAQKKIRFISAGRMGMFEQYRSDYRGYGYVESNPMHGSKDYSTRRHQIETIEGDLHTLSARPDILIKVKERLRKLFNRDINIDWDGGNLHIYFSRLQKGSEQYSSAREASGLLHLTALLSALYDDEVGVLLIDEPEVSLHPQLQAFLLKEILSIAGKPEVGNNKKIIIIATHSTEMIRINHIGDLSSLIFCYDLKQDPVQISKDNNILKNKGLQSLIKRLGQEHKLSLFSYKPLLVEGPSDVIICNALSDKLGLNLEASGSQILPVNGKNEFPATVKLLRLMGKKPIVLADADMFVDGLDLINNFYLDKEIEENANNISSKNGHSSIKEFTKSVRDNFIKYADEKIMNSENNTEYSDQNSGRRDIFCSLFNNESKDAESNRIKNTIESLFSIFEKTGLFILRKGTIESYYINKQTVEGDKIEFSISETEKIYKSQDDSLRHQYENIVSCLNYSSNGVEIREEEILREIALSIITPIYADFADGKLDIDFNVKAQGINKQNSSIFTFKLSEDKEHLAVHINSPVLNIKDFPVILSKDENIVEEINKTLGL</sequence>
<dbReference type="EMBL" id="AFQO01000017">
    <property type="protein sequence ID" value="EGT73975.1"/>
    <property type="molecule type" value="Genomic_DNA"/>
</dbReference>
<dbReference type="Gene3D" id="3.40.50.300">
    <property type="entry name" value="P-loop containing nucleotide triphosphate hydrolases"/>
    <property type="match status" value="1"/>
</dbReference>
<dbReference type="Proteomes" id="UP000003258">
    <property type="component" value="Unassembled WGS sequence"/>
</dbReference>
<comment type="caution">
    <text evidence="2">The sequence shown here is derived from an EMBL/GenBank/DDBJ whole genome shotgun (WGS) entry which is preliminary data.</text>
</comment>
<dbReference type="PANTHER" id="PTHR43581">
    <property type="entry name" value="ATP/GTP PHOSPHATASE"/>
    <property type="match status" value="1"/>
</dbReference>
<keyword evidence="2" id="KW-0378">Hydrolase</keyword>
<dbReference type="InterPro" id="IPR027417">
    <property type="entry name" value="P-loop_NTPase"/>
</dbReference>
<evidence type="ECO:0000259" key="1">
    <source>
        <dbReference type="SMART" id="SM00382"/>
    </source>
</evidence>
<feature type="domain" description="AAA+ ATPase" evidence="1">
    <location>
        <begin position="40"/>
        <end position="271"/>
    </location>
</feature>
<dbReference type="InterPro" id="IPR034139">
    <property type="entry name" value="TOPRIM_OLD"/>
</dbReference>
<protein>
    <submittedName>
        <fullName evidence="2">Putative p-loop containing nucleoside triphosphate hydrolase</fullName>
    </submittedName>
</protein>
<name>F9GRI8_HAEHA</name>
<reference evidence="2 3" key="1">
    <citation type="journal article" date="2011" name="J. Bacteriol.">
        <title>Genome Sequences for Five Strains of the Emerging Pathogen Haemophilus haemolyticus.</title>
        <authorList>
            <person name="Jordan I.K."/>
            <person name="Conley A.B."/>
            <person name="Antonov I.V."/>
            <person name="Arthur R.A."/>
            <person name="Cook E.D."/>
            <person name="Cooper G.P."/>
            <person name="Jones B.L."/>
            <person name="Knipe K.M."/>
            <person name="Lee K.J."/>
            <person name="Liu X."/>
            <person name="Mitchell G.J."/>
            <person name="Pande P.R."/>
            <person name="Petit R.A."/>
            <person name="Qin S."/>
            <person name="Rajan V.N."/>
            <person name="Sarda S."/>
            <person name="Sebastian A."/>
            <person name="Tang S."/>
            <person name="Thapliyal R."/>
            <person name="Varghese N.J."/>
            <person name="Ye T."/>
            <person name="Katz L.S."/>
            <person name="Wang X."/>
            <person name="Rowe L."/>
            <person name="Frace M."/>
            <person name="Mayer L.W."/>
        </authorList>
    </citation>
    <scope>NUCLEOTIDE SEQUENCE [LARGE SCALE GENOMIC DNA]</scope>
    <source>
        <strain evidence="2 3">M19501</strain>
    </source>
</reference>
<dbReference type="Pfam" id="PF13304">
    <property type="entry name" value="AAA_21"/>
    <property type="match status" value="1"/>
</dbReference>
<organism evidence="2 3">
    <name type="scientific">Haemophilus haemolyticus M19501</name>
    <dbReference type="NCBI Taxonomy" id="1028803"/>
    <lineage>
        <taxon>Bacteria</taxon>
        <taxon>Pseudomonadati</taxon>
        <taxon>Pseudomonadota</taxon>
        <taxon>Gammaproteobacteria</taxon>
        <taxon>Pasteurellales</taxon>
        <taxon>Pasteurellaceae</taxon>
        <taxon>Haemophilus</taxon>
    </lineage>
</organism>
<dbReference type="PATRIC" id="fig|1028803.3.peg.1761"/>
<dbReference type="GO" id="GO:0016887">
    <property type="term" value="F:ATP hydrolysis activity"/>
    <property type="evidence" value="ECO:0007669"/>
    <property type="project" value="InterPro"/>
</dbReference>
<dbReference type="Pfam" id="PF20469">
    <property type="entry name" value="OLD-like_TOPRIM"/>
    <property type="match status" value="1"/>
</dbReference>
<dbReference type="eggNOG" id="COG1120">
    <property type="taxonomic scope" value="Bacteria"/>
</dbReference>
<gene>
    <name evidence="2" type="ORF">GG9_1683</name>
</gene>
<dbReference type="InterPro" id="IPR003959">
    <property type="entry name" value="ATPase_AAA_core"/>
</dbReference>